<keyword evidence="1" id="KW-0732">Signal</keyword>
<dbReference type="Proteomes" id="UP000193136">
    <property type="component" value="Unassembled WGS sequence"/>
</dbReference>
<dbReference type="PROSITE" id="PS51257">
    <property type="entry name" value="PROKAR_LIPOPROTEIN"/>
    <property type="match status" value="1"/>
</dbReference>
<keyword evidence="3" id="KW-1185">Reference proteome</keyword>
<feature type="signal peptide" evidence="1">
    <location>
        <begin position="1"/>
        <end position="21"/>
    </location>
</feature>
<proteinExistence type="predicted"/>
<dbReference type="EMBL" id="NAAD01000008">
    <property type="protein sequence ID" value="ORJ60466.1"/>
    <property type="molecule type" value="Genomic_DNA"/>
</dbReference>
<dbReference type="RefSeq" id="WP_085010221.1">
    <property type="nucleotide sequence ID" value="NZ_NAAD01000008.1"/>
</dbReference>
<dbReference type="STRING" id="1969733.B5V00_07840"/>
<dbReference type="Gene3D" id="2.60.40.1120">
    <property type="entry name" value="Carboxypeptidase-like, regulatory domain"/>
    <property type="match status" value="1"/>
</dbReference>
<evidence type="ECO:0000256" key="1">
    <source>
        <dbReference type="SAM" id="SignalP"/>
    </source>
</evidence>
<sequence length="411" mass="41314">MRTSGKLFLIAILFLSPAVTLTGCGGSSSGEPAVSAPTYTVGGSVSGLPTGTSVALQNNAGDDLTVSADGSFTFSTALSDGAAYLVTVMTQPNGATCTASANSGTIAGANVTTVDVTCSSTTYTVGGSVSGLPTGESVGLQNNARGEMTVTGNGSFSFAVAVADGSGYLVTVKTQPANAACVVTNGSGTVSSANVTDVTVDCTSVTISGTVVDGNTDAPLADIVVSARNPSDDSVFNSATTDASGFYSLAAPMNHDFYLHAQGNTVGSTTYVSDNYQIENESVDRTLDFWLIDTATVNTMATALGFDPVKDAVFSMGIKDTGGTGVAGVTVTPTPGVSTIWYQQTDGSFLATTGPTTTGTDPSVIGNVADPGANGTYTFTLSPDKLTAGYTIDDTFKLRLIPGEISEAIEP</sequence>
<evidence type="ECO:0000313" key="3">
    <source>
        <dbReference type="Proteomes" id="UP000193136"/>
    </source>
</evidence>
<gene>
    <name evidence="2" type="ORF">B5V00_07840</name>
</gene>
<accession>A0A1X0Y5P3</accession>
<reference evidence="2 3" key="1">
    <citation type="submission" date="2017-03" db="EMBL/GenBank/DDBJ databases">
        <title>Genome sequence of Geothermobacter sp. EPR-M, Deep-Sea Iron Reducer.</title>
        <authorList>
            <person name="Tully B."/>
            <person name="Savalia P."/>
            <person name="Abuyen K."/>
            <person name="Baughan C."/>
            <person name="Romero E."/>
            <person name="Ronkowski C."/>
            <person name="Torres B."/>
            <person name="Tremblay J."/>
            <person name="Trujillo A."/>
            <person name="Tyler M."/>
            <person name="Perez-Rodriguez I."/>
            <person name="Amend J."/>
        </authorList>
    </citation>
    <scope>NUCLEOTIDE SEQUENCE [LARGE SCALE GENOMIC DNA]</scope>
    <source>
        <strain evidence="2 3">EPR-M</strain>
    </source>
</reference>
<comment type="caution">
    <text evidence="2">The sequence shown here is derived from an EMBL/GenBank/DDBJ whole genome shotgun (WGS) entry which is preliminary data.</text>
</comment>
<evidence type="ECO:0000313" key="2">
    <source>
        <dbReference type="EMBL" id="ORJ60466.1"/>
    </source>
</evidence>
<name>A0A1X0Y5P3_9BACT</name>
<protein>
    <recommendedName>
        <fullName evidence="4">Carboxypeptidase regulatory-like domain-containing protein</fullName>
    </recommendedName>
</protein>
<evidence type="ECO:0008006" key="4">
    <source>
        <dbReference type="Google" id="ProtNLM"/>
    </source>
</evidence>
<organism evidence="2 3">
    <name type="scientific">Geothermobacter hydrogeniphilus</name>
    <dbReference type="NCBI Taxonomy" id="1969733"/>
    <lineage>
        <taxon>Bacteria</taxon>
        <taxon>Pseudomonadati</taxon>
        <taxon>Thermodesulfobacteriota</taxon>
        <taxon>Desulfuromonadia</taxon>
        <taxon>Desulfuromonadales</taxon>
        <taxon>Geothermobacteraceae</taxon>
        <taxon>Geothermobacter</taxon>
    </lineage>
</organism>
<dbReference type="AlphaFoldDB" id="A0A1X0Y5P3"/>
<dbReference type="OrthoDB" id="5512976at2"/>
<dbReference type="InterPro" id="IPR008969">
    <property type="entry name" value="CarboxyPept-like_regulatory"/>
</dbReference>
<feature type="chain" id="PRO_5012009940" description="Carboxypeptidase regulatory-like domain-containing protein" evidence="1">
    <location>
        <begin position="22"/>
        <end position="411"/>
    </location>
</feature>
<dbReference type="SUPFAM" id="SSF49464">
    <property type="entry name" value="Carboxypeptidase regulatory domain-like"/>
    <property type="match status" value="1"/>
</dbReference>